<dbReference type="RefSeq" id="XP_017997196.1">
    <property type="nucleotide sequence ID" value="XM_018141477.1"/>
</dbReference>
<sequence length="533" mass="57639">MDSLIIRNTVTLIVQQALQTTRMHALNSPSAQAFDRDAAEKAAAQAEAPIHVPMAAEFDPRVARKRQLRLERITKAKVVNNASNPLLKQNLRLAGDRAAADDAELLPLLKAEMEEIARRKRTLALGAELPMNKVRIEMYKRKAQGMPIVSGAVDVVNDVEGREVTRIMARNETQPLTPTLQQATRKKSKAARGVLVGAAMPGKRKALPMSAKIGEFVTPEDEHVYRPARVTNMDEESVDSADATYVGSTPEPVVVGASKSGKPVKTSSQPLSSTYRRAGRASTDDTLVNEPKRKRSGLEGHNKQARSPRGRKKVRSTRDRAVPVSTLFESEDSEDEVAMPVIDRQGSVDDNGRLGQTEISGNRGSSSAVPLRHNFDSDSEVDLILAEEYVATRARARARDSNATKPVTGVIKRTTGVSWADLAKSTTSSARVSIPSALVAQPGMTTFSDTFDAAGDGVEQGTGSTDSLEGIFPKRKGTKSVRKGINTTASMKEVHFGKEVRASRTPDVVEGQRRDSAVAWNGGIGDPIEGDDY</sequence>
<proteinExistence type="predicted"/>
<evidence type="ECO:0000313" key="3">
    <source>
        <dbReference type="Proteomes" id="UP000038010"/>
    </source>
</evidence>
<dbReference type="VEuPathDB" id="FungiDB:AB675_1577"/>
<keyword evidence="3" id="KW-1185">Reference proteome</keyword>
<dbReference type="GeneID" id="28733357"/>
<dbReference type="Proteomes" id="UP000038010">
    <property type="component" value="Unassembled WGS sequence"/>
</dbReference>
<feature type="region of interest" description="Disordered" evidence="1">
    <location>
        <begin position="233"/>
        <end position="320"/>
    </location>
</feature>
<comment type="caution">
    <text evidence="2">The sequence shown here is derived from an EMBL/GenBank/DDBJ whole genome shotgun (WGS) entry which is preliminary data.</text>
</comment>
<evidence type="ECO:0000256" key="1">
    <source>
        <dbReference type="SAM" id="MobiDB-lite"/>
    </source>
</evidence>
<feature type="region of interest" description="Disordered" evidence="1">
    <location>
        <begin position="502"/>
        <end position="533"/>
    </location>
</feature>
<dbReference type="EMBL" id="LFJN01000025">
    <property type="protein sequence ID" value="KPI37233.1"/>
    <property type="molecule type" value="Genomic_DNA"/>
</dbReference>
<evidence type="ECO:0000313" key="2">
    <source>
        <dbReference type="EMBL" id="KPI37233.1"/>
    </source>
</evidence>
<accession>A0A0N1H6X3</accession>
<feature type="compositionally biased region" description="Basic residues" evidence="1">
    <location>
        <begin position="303"/>
        <end position="315"/>
    </location>
</feature>
<name>A0A0N1H6X3_9EURO</name>
<organism evidence="2 3">
    <name type="scientific">Cyphellophora attinorum</name>
    <dbReference type="NCBI Taxonomy" id="1664694"/>
    <lineage>
        <taxon>Eukaryota</taxon>
        <taxon>Fungi</taxon>
        <taxon>Dikarya</taxon>
        <taxon>Ascomycota</taxon>
        <taxon>Pezizomycotina</taxon>
        <taxon>Eurotiomycetes</taxon>
        <taxon>Chaetothyriomycetidae</taxon>
        <taxon>Chaetothyriales</taxon>
        <taxon>Cyphellophoraceae</taxon>
        <taxon>Cyphellophora</taxon>
    </lineage>
</organism>
<feature type="compositionally biased region" description="Polar residues" evidence="1">
    <location>
        <begin position="265"/>
        <end position="275"/>
    </location>
</feature>
<gene>
    <name evidence="2" type="ORF">AB675_1577</name>
</gene>
<dbReference type="AlphaFoldDB" id="A0A0N1H6X3"/>
<protein>
    <submittedName>
        <fullName evidence="2">Uncharacterized protein</fullName>
    </submittedName>
</protein>
<reference evidence="2 3" key="1">
    <citation type="submission" date="2015-06" db="EMBL/GenBank/DDBJ databases">
        <title>Draft genome of the ant-associated black yeast Phialophora attae CBS 131958.</title>
        <authorList>
            <person name="Moreno L.F."/>
            <person name="Stielow B.J."/>
            <person name="de Hoog S."/>
            <person name="Vicente V.A."/>
            <person name="Weiss V.A."/>
            <person name="de Vries M."/>
            <person name="Cruz L.M."/>
            <person name="Souza E.M."/>
        </authorList>
    </citation>
    <scope>NUCLEOTIDE SEQUENCE [LARGE SCALE GENOMIC DNA]</scope>
    <source>
        <strain evidence="2 3">CBS 131958</strain>
    </source>
</reference>